<accession>A0A7J6UM19</accession>
<reference evidence="2 3" key="1">
    <citation type="submission" date="2020-04" db="EMBL/GenBank/DDBJ databases">
        <title>Perkinsus olseni comparative genomics.</title>
        <authorList>
            <person name="Bogema D.R."/>
        </authorList>
    </citation>
    <scope>NUCLEOTIDE SEQUENCE [LARGE SCALE GENOMIC DNA]</scope>
    <source>
        <strain evidence="2 3">ATCC PRA-207</strain>
    </source>
</reference>
<dbReference type="EMBL" id="JABANO010001645">
    <property type="protein sequence ID" value="KAF4758273.1"/>
    <property type="molecule type" value="Genomic_DNA"/>
</dbReference>
<evidence type="ECO:0000256" key="1">
    <source>
        <dbReference type="SAM" id="SignalP"/>
    </source>
</evidence>
<name>A0A7J6UM19_PEROL</name>
<feature type="signal peptide" evidence="1">
    <location>
        <begin position="1"/>
        <end position="21"/>
    </location>
</feature>
<keyword evidence="3" id="KW-1185">Reference proteome</keyword>
<comment type="caution">
    <text evidence="2">The sequence shown here is derived from an EMBL/GenBank/DDBJ whole genome shotgun (WGS) entry which is preliminary data.</text>
</comment>
<sequence length="248" mass="27643">MAKPVATWFILATLALMTTSAQFIGEYVASTSSVSIRANFSDGFLTWVFEPLHGSELTIRTGARLVGGPDSYVVDYSDFGRFQRLINNAFPQVQLQPGDLTVLLSYDEVFFKTLFGGKEVFFIRHALPLVPGTYLYYEGERFVRLTVITLFPGNSISVFITFRCEHGRSLGHRFSDLRASEITNIQYSGDAANALYAGFIRDVTATCPGFDLPTEGFLSFFVLSATPYKVYLHLGGQRTKTFALDKIE</sequence>
<evidence type="ECO:0000313" key="2">
    <source>
        <dbReference type="EMBL" id="KAF4758273.1"/>
    </source>
</evidence>
<feature type="chain" id="PRO_5029613329" evidence="1">
    <location>
        <begin position="22"/>
        <end position="248"/>
    </location>
</feature>
<evidence type="ECO:0000313" key="3">
    <source>
        <dbReference type="Proteomes" id="UP000553632"/>
    </source>
</evidence>
<dbReference type="AlphaFoldDB" id="A0A7J6UM19"/>
<gene>
    <name evidence="2" type="ORF">FOZ63_026934</name>
</gene>
<protein>
    <submittedName>
        <fullName evidence="2">Uncharacterized protein</fullName>
    </submittedName>
</protein>
<dbReference type="Proteomes" id="UP000553632">
    <property type="component" value="Unassembled WGS sequence"/>
</dbReference>
<keyword evidence="1" id="KW-0732">Signal</keyword>
<proteinExistence type="predicted"/>
<organism evidence="2 3">
    <name type="scientific">Perkinsus olseni</name>
    <name type="common">Perkinsus atlanticus</name>
    <dbReference type="NCBI Taxonomy" id="32597"/>
    <lineage>
        <taxon>Eukaryota</taxon>
        <taxon>Sar</taxon>
        <taxon>Alveolata</taxon>
        <taxon>Perkinsozoa</taxon>
        <taxon>Perkinsea</taxon>
        <taxon>Perkinsida</taxon>
        <taxon>Perkinsidae</taxon>
        <taxon>Perkinsus</taxon>
    </lineage>
</organism>